<feature type="compositionally biased region" description="Low complexity" evidence="1">
    <location>
        <begin position="196"/>
        <end position="208"/>
    </location>
</feature>
<dbReference type="GO" id="GO:0016071">
    <property type="term" value="P:mRNA metabolic process"/>
    <property type="evidence" value="ECO:0007669"/>
    <property type="project" value="UniProtKB-ARBA"/>
</dbReference>
<feature type="region of interest" description="Disordered" evidence="1">
    <location>
        <begin position="435"/>
        <end position="465"/>
    </location>
</feature>
<dbReference type="Proteomes" id="UP000789508">
    <property type="component" value="Unassembled WGS sequence"/>
</dbReference>
<dbReference type="InterPro" id="IPR028322">
    <property type="entry name" value="PNRC-like_rgn"/>
</dbReference>
<dbReference type="Pfam" id="PF15365">
    <property type="entry name" value="PNRC"/>
    <property type="match status" value="1"/>
</dbReference>
<feature type="compositionally biased region" description="Low complexity" evidence="1">
    <location>
        <begin position="19"/>
        <end position="37"/>
    </location>
</feature>
<protein>
    <submittedName>
        <fullName evidence="2">4419_t:CDS:1</fullName>
    </submittedName>
</protein>
<feature type="region of interest" description="Disordered" evidence="1">
    <location>
        <begin position="106"/>
        <end position="145"/>
    </location>
</feature>
<sequence length="529" mass="58488">MAGDTDNFTPLKSSKLNESKPQQQQQQQSQRSKSSLSTKGKRNNVVKDNNVSAEPSTVKGAASPLRVTTILSRANKNSIINNSNSSSNTRGENTDVDKMEQISSLSNDSVNNSQRKAKASPSFASGTPNRRRHQYNDSVDDPSSKKVIAILQRPKSSTDLVNSAVNNVNTNNTKKSLETLREVANNDVKSDRQQQQRRSSPTQQNRRTIIPNAERSTVTRRSDIPSSKAKRVQRRKEIKLMVEAIDNNDVTLSVSPPQSEESPSLQQQSLHHQMETPTDVNSITIDSYKNRIPNSPTHDVDFILTKSPSFPALSAPKNDLNNNEISSLVDINSNVTDDSLFERSLSKNFKRHSDNFVKFNNDVPIPNIVSRRQSSTAIELQSQIADFAEYANTQRPSSASAKPSSSPSKMLTSKLYAGPEFHNSPAPSDLPLPSFIARSTESPELPSSRTITPPLTNSGNRSEDENMFVMDDDDYLAKDNASEGLPSPMCYNIPARMNTARPLIVYPSYPNGANLIEISESIRSMLKIQ</sequence>
<feature type="compositionally biased region" description="Low complexity" evidence="1">
    <location>
        <begin position="255"/>
        <end position="271"/>
    </location>
</feature>
<name>A0A9N8VFI6_9GLOM</name>
<dbReference type="OrthoDB" id="2142961at2759"/>
<accession>A0A9N8VFI6</accession>
<feature type="region of interest" description="Disordered" evidence="1">
    <location>
        <begin position="185"/>
        <end position="234"/>
    </location>
</feature>
<feature type="region of interest" description="Disordered" evidence="1">
    <location>
        <begin position="1"/>
        <end position="66"/>
    </location>
</feature>
<comment type="caution">
    <text evidence="2">The sequence shown here is derived from an EMBL/GenBank/DDBJ whole genome shotgun (WGS) entry which is preliminary data.</text>
</comment>
<evidence type="ECO:0000313" key="2">
    <source>
        <dbReference type="EMBL" id="CAG8454221.1"/>
    </source>
</evidence>
<dbReference type="AlphaFoldDB" id="A0A9N8VFI6"/>
<keyword evidence="3" id="KW-1185">Reference proteome</keyword>
<feature type="compositionally biased region" description="Polar residues" evidence="1">
    <location>
        <begin position="46"/>
        <end position="55"/>
    </location>
</feature>
<evidence type="ECO:0000256" key="1">
    <source>
        <dbReference type="SAM" id="MobiDB-lite"/>
    </source>
</evidence>
<organism evidence="2 3">
    <name type="scientific">Ambispora leptoticha</name>
    <dbReference type="NCBI Taxonomy" id="144679"/>
    <lineage>
        <taxon>Eukaryota</taxon>
        <taxon>Fungi</taxon>
        <taxon>Fungi incertae sedis</taxon>
        <taxon>Mucoromycota</taxon>
        <taxon>Glomeromycotina</taxon>
        <taxon>Glomeromycetes</taxon>
        <taxon>Archaeosporales</taxon>
        <taxon>Ambisporaceae</taxon>
        <taxon>Ambispora</taxon>
    </lineage>
</organism>
<feature type="region of interest" description="Disordered" evidence="1">
    <location>
        <begin position="249"/>
        <end position="275"/>
    </location>
</feature>
<evidence type="ECO:0000313" key="3">
    <source>
        <dbReference type="Proteomes" id="UP000789508"/>
    </source>
</evidence>
<dbReference type="EMBL" id="CAJVPS010000118">
    <property type="protein sequence ID" value="CAG8454221.1"/>
    <property type="molecule type" value="Genomic_DNA"/>
</dbReference>
<feature type="compositionally biased region" description="Polar residues" evidence="1">
    <location>
        <begin position="437"/>
        <end position="460"/>
    </location>
</feature>
<proteinExistence type="predicted"/>
<gene>
    <name evidence="2" type="ORF">ALEPTO_LOCUS1185</name>
</gene>
<reference evidence="2" key="1">
    <citation type="submission" date="2021-06" db="EMBL/GenBank/DDBJ databases">
        <authorList>
            <person name="Kallberg Y."/>
            <person name="Tangrot J."/>
            <person name="Rosling A."/>
        </authorList>
    </citation>
    <scope>NUCLEOTIDE SEQUENCE</scope>
    <source>
        <strain evidence="2">FL130A</strain>
    </source>
</reference>
<feature type="compositionally biased region" description="Polar residues" evidence="1">
    <location>
        <begin position="1"/>
        <end position="16"/>
    </location>
</feature>